<evidence type="ECO:0000313" key="1">
    <source>
        <dbReference type="Proteomes" id="UP000887566"/>
    </source>
</evidence>
<dbReference type="Proteomes" id="UP000887566">
    <property type="component" value="Unplaced"/>
</dbReference>
<accession>A0A914VTP8</accession>
<name>A0A914VTP8_9BILA</name>
<keyword evidence="1" id="KW-1185">Reference proteome</keyword>
<evidence type="ECO:0000313" key="2">
    <source>
        <dbReference type="WBParaSite" id="PSAMB.scaffold2478size22967.g17915.t1"/>
    </source>
</evidence>
<reference evidence="2" key="1">
    <citation type="submission" date="2022-11" db="UniProtKB">
        <authorList>
            <consortium name="WormBaseParasite"/>
        </authorList>
    </citation>
    <scope>IDENTIFICATION</scope>
</reference>
<proteinExistence type="predicted"/>
<dbReference type="AlphaFoldDB" id="A0A914VTP8"/>
<protein>
    <submittedName>
        <fullName evidence="2">Uncharacterized protein</fullName>
    </submittedName>
</protein>
<sequence length="105" mass="10553">MGAGPALFHAQPQLGSFGLVLQHGGFGPVTCPVSQACSSAATTASRTGTSNGSACISSSGAMMMAVEKGIPIHAVMAMGCWQSPGRFAPYVALNAKTLARADNLL</sequence>
<organism evidence="1 2">
    <name type="scientific">Plectus sambesii</name>
    <dbReference type="NCBI Taxonomy" id="2011161"/>
    <lineage>
        <taxon>Eukaryota</taxon>
        <taxon>Metazoa</taxon>
        <taxon>Ecdysozoa</taxon>
        <taxon>Nematoda</taxon>
        <taxon>Chromadorea</taxon>
        <taxon>Plectida</taxon>
        <taxon>Plectina</taxon>
        <taxon>Plectoidea</taxon>
        <taxon>Plectidae</taxon>
        <taxon>Plectus</taxon>
    </lineage>
</organism>
<dbReference type="WBParaSite" id="PSAMB.scaffold2478size22967.g17915.t1">
    <property type="protein sequence ID" value="PSAMB.scaffold2478size22967.g17915.t1"/>
    <property type="gene ID" value="PSAMB.scaffold2478size22967.g17915"/>
</dbReference>